<evidence type="ECO:0000259" key="4">
    <source>
        <dbReference type="PROSITE" id="PS50206"/>
    </source>
</evidence>
<dbReference type="SUPFAM" id="SSF46785">
    <property type="entry name" value="Winged helix' DNA-binding domain"/>
    <property type="match status" value="1"/>
</dbReference>
<dbReference type="AlphaFoldDB" id="A0A1H3ZIP4"/>
<dbReference type="Gene3D" id="3.40.250.10">
    <property type="entry name" value="Rhodanese-like domain"/>
    <property type="match status" value="1"/>
</dbReference>
<dbReference type="Proteomes" id="UP000199656">
    <property type="component" value="Unassembled WGS sequence"/>
</dbReference>
<dbReference type="InterPro" id="IPR036390">
    <property type="entry name" value="WH_DNA-bd_sf"/>
</dbReference>
<dbReference type="PROSITE" id="PS50206">
    <property type="entry name" value="RHODANESE_3"/>
    <property type="match status" value="1"/>
</dbReference>
<keyword evidence="7" id="KW-1185">Reference proteome</keyword>
<evidence type="ECO:0000313" key="7">
    <source>
        <dbReference type="Proteomes" id="UP000199656"/>
    </source>
</evidence>
<keyword evidence="2" id="KW-0238">DNA-binding</keyword>
<organism evidence="6 7">
    <name type="scientific">Chitinophaga terrae</name>
    <name type="common">ex Kim and Jung 2007</name>
    <dbReference type="NCBI Taxonomy" id="408074"/>
    <lineage>
        <taxon>Bacteria</taxon>
        <taxon>Pseudomonadati</taxon>
        <taxon>Bacteroidota</taxon>
        <taxon>Chitinophagia</taxon>
        <taxon>Chitinophagales</taxon>
        <taxon>Chitinophagaceae</taxon>
        <taxon>Chitinophaga</taxon>
    </lineage>
</organism>
<keyword evidence="1" id="KW-0805">Transcription regulation</keyword>
<dbReference type="InterPro" id="IPR051011">
    <property type="entry name" value="Metal_resp_trans_reg"/>
</dbReference>
<protein>
    <submittedName>
        <fullName evidence="6">Rhodanese-related sulfurtransferase</fullName>
    </submittedName>
</protein>
<name>A0A1H3ZIP4_9BACT</name>
<evidence type="ECO:0000256" key="1">
    <source>
        <dbReference type="ARBA" id="ARBA00023015"/>
    </source>
</evidence>
<evidence type="ECO:0000256" key="3">
    <source>
        <dbReference type="ARBA" id="ARBA00023163"/>
    </source>
</evidence>
<dbReference type="InterPro" id="IPR036873">
    <property type="entry name" value="Rhodanese-like_dom_sf"/>
</dbReference>
<sequence>MTGWIKTTLQKKNSFTGRPGIFLACHHLPKMKKRDFKDKVYSELAKVTKALGNPHRMEIIDLLAQGPFSVEQIAGNTGLSVANASQHLQVLKNARLVAVSRQGNFINYSLAGSKVYEAWAQLRELGLVYNTAVKKIVNDFRSAYHDLEAVAADELLELLEKNKVILLDVRPAEEYNRGHIHKAISIPIEQLNEQLKQLPKGKTIVAYCRGPFCVYADEAVKLLYKKGFKAKRMQEGYPDWLAKGYPVSISIH</sequence>
<dbReference type="InterPro" id="IPR001763">
    <property type="entry name" value="Rhodanese-like_dom"/>
</dbReference>
<dbReference type="NCBIfam" id="NF033788">
    <property type="entry name" value="HTH_metalloreg"/>
    <property type="match status" value="1"/>
</dbReference>
<dbReference type="SMART" id="SM00450">
    <property type="entry name" value="RHOD"/>
    <property type="match status" value="1"/>
</dbReference>
<dbReference type="STRING" id="408074.SAMN05660909_01244"/>
<dbReference type="GO" id="GO:0003700">
    <property type="term" value="F:DNA-binding transcription factor activity"/>
    <property type="evidence" value="ECO:0007669"/>
    <property type="project" value="InterPro"/>
</dbReference>
<dbReference type="EMBL" id="FNRL01000004">
    <property type="protein sequence ID" value="SEA23545.1"/>
    <property type="molecule type" value="Genomic_DNA"/>
</dbReference>
<dbReference type="CDD" id="cd00090">
    <property type="entry name" value="HTH_ARSR"/>
    <property type="match status" value="1"/>
</dbReference>
<dbReference type="SMART" id="SM00418">
    <property type="entry name" value="HTH_ARSR"/>
    <property type="match status" value="1"/>
</dbReference>
<dbReference type="Pfam" id="PF00581">
    <property type="entry name" value="Rhodanese"/>
    <property type="match status" value="1"/>
</dbReference>
<evidence type="ECO:0000259" key="5">
    <source>
        <dbReference type="PROSITE" id="PS50987"/>
    </source>
</evidence>
<evidence type="ECO:0000313" key="6">
    <source>
        <dbReference type="EMBL" id="SEA23545.1"/>
    </source>
</evidence>
<dbReference type="InterPro" id="IPR001845">
    <property type="entry name" value="HTH_ArsR_DNA-bd_dom"/>
</dbReference>
<accession>A0A1H3ZIP4</accession>
<dbReference type="SUPFAM" id="SSF52821">
    <property type="entry name" value="Rhodanese/Cell cycle control phosphatase"/>
    <property type="match status" value="1"/>
</dbReference>
<dbReference type="PANTHER" id="PTHR43132">
    <property type="entry name" value="ARSENICAL RESISTANCE OPERON REPRESSOR ARSR-RELATED"/>
    <property type="match status" value="1"/>
</dbReference>
<dbReference type="PROSITE" id="PS50987">
    <property type="entry name" value="HTH_ARSR_2"/>
    <property type="match status" value="1"/>
</dbReference>
<feature type="domain" description="Rhodanese" evidence="4">
    <location>
        <begin position="160"/>
        <end position="249"/>
    </location>
</feature>
<dbReference type="GO" id="GO:0016740">
    <property type="term" value="F:transferase activity"/>
    <property type="evidence" value="ECO:0007669"/>
    <property type="project" value="UniProtKB-KW"/>
</dbReference>
<keyword evidence="6" id="KW-0808">Transferase</keyword>
<reference evidence="7" key="1">
    <citation type="submission" date="2016-10" db="EMBL/GenBank/DDBJ databases">
        <authorList>
            <person name="Varghese N."/>
            <person name="Submissions S."/>
        </authorList>
    </citation>
    <scope>NUCLEOTIDE SEQUENCE [LARGE SCALE GENOMIC DNA]</scope>
    <source>
        <strain evidence="7">DSM 23920</strain>
    </source>
</reference>
<keyword evidence="3" id="KW-0804">Transcription</keyword>
<proteinExistence type="predicted"/>
<feature type="domain" description="HTH arsR-type" evidence="5">
    <location>
        <begin position="36"/>
        <end position="130"/>
    </location>
</feature>
<dbReference type="CDD" id="cd00158">
    <property type="entry name" value="RHOD"/>
    <property type="match status" value="1"/>
</dbReference>
<dbReference type="Gene3D" id="1.10.10.10">
    <property type="entry name" value="Winged helix-like DNA-binding domain superfamily/Winged helix DNA-binding domain"/>
    <property type="match status" value="1"/>
</dbReference>
<dbReference type="Pfam" id="PF01022">
    <property type="entry name" value="HTH_5"/>
    <property type="match status" value="1"/>
</dbReference>
<dbReference type="InterPro" id="IPR036388">
    <property type="entry name" value="WH-like_DNA-bd_sf"/>
</dbReference>
<dbReference type="PRINTS" id="PR00778">
    <property type="entry name" value="HTHARSR"/>
</dbReference>
<dbReference type="GO" id="GO:0003677">
    <property type="term" value="F:DNA binding"/>
    <property type="evidence" value="ECO:0007669"/>
    <property type="project" value="UniProtKB-KW"/>
</dbReference>
<evidence type="ECO:0000256" key="2">
    <source>
        <dbReference type="ARBA" id="ARBA00023125"/>
    </source>
</evidence>
<dbReference type="PANTHER" id="PTHR43132:SF8">
    <property type="entry name" value="HTH-TYPE TRANSCRIPTIONAL REGULATOR KMTR"/>
    <property type="match status" value="1"/>
</dbReference>
<gene>
    <name evidence="6" type="ORF">SAMN05660909_01244</name>
</gene>
<dbReference type="InterPro" id="IPR011991">
    <property type="entry name" value="ArsR-like_HTH"/>
</dbReference>